<accession>G0S8N5</accession>
<evidence type="ECO:0000313" key="3">
    <source>
        <dbReference type="EMBL" id="EGS21995.1"/>
    </source>
</evidence>
<feature type="compositionally biased region" description="Low complexity" evidence="1">
    <location>
        <begin position="145"/>
        <end position="169"/>
    </location>
</feature>
<reference evidence="3 4" key="1">
    <citation type="journal article" date="2011" name="Cell">
        <title>Insight into structure and assembly of the nuclear pore complex by utilizing the genome of a eukaryotic thermophile.</title>
        <authorList>
            <person name="Amlacher S."/>
            <person name="Sarges P."/>
            <person name="Flemming D."/>
            <person name="van Noort V."/>
            <person name="Kunze R."/>
            <person name="Devos D.P."/>
            <person name="Arumugam M."/>
            <person name="Bork P."/>
            <person name="Hurt E."/>
        </authorList>
    </citation>
    <scope>NUCLEOTIDE SEQUENCE [LARGE SCALE GENOMIC DNA]</scope>
    <source>
        <strain evidence="4">DSM 1495 / CBS 144.50 / IMI 039719</strain>
    </source>
</reference>
<evidence type="ECO:0000256" key="1">
    <source>
        <dbReference type="SAM" id="MobiDB-lite"/>
    </source>
</evidence>
<dbReference type="GeneID" id="18257912"/>
<evidence type="ECO:0000256" key="2">
    <source>
        <dbReference type="SAM" id="SignalP"/>
    </source>
</evidence>
<dbReference type="AlphaFoldDB" id="G0S8N5"/>
<evidence type="ECO:0000313" key="4">
    <source>
        <dbReference type="Proteomes" id="UP000008066"/>
    </source>
</evidence>
<dbReference type="eggNOG" id="ENOG502RZBP">
    <property type="taxonomic scope" value="Eukaryota"/>
</dbReference>
<protein>
    <recommendedName>
        <fullName evidence="5">Prp 4 CRoW domain-containing protein</fullName>
    </recommendedName>
</protein>
<feature type="region of interest" description="Disordered" evidence="1">
    <location>
        <begin position="198"/>
        <end position="222"/>
    </location>
</feature>
<dbReference type="OMA" id="DPKECAK"/>
<dbReference type="STRING" id="759272.G0S8N5"/>
<dbReference type="EMBL" id="GL988041">
    <property type="protein sequence ID" value="EGS21995.1"/>
    <property type="molecule type" value="Genomic_DNA"/>
</dbReference>
<sequence>MLIRNIAAWAALSLAAGAVAEPRPYKPSNMKMSTRDLFAIARRAEAPGYHPETAQCNDGSTCAEACGAGYETCASTDNAIHCFNPTVGEVCCPNKKGDSCEAGYYCTEDVHGETWCCPEGMDLETCAKEYEVDGGLKSQTPPPATTTTSSSSTSTQAPETTTTKSSSSSAVPTAKNSTATATADITSTFKPSVTFVPPSSNGTTVVVPTTPNVPSEPSATSTEIPEGAASLVGPASGFAIFAAAVVAALL</sequence>
<feature type="chain" id="PRO_5003409403" description="Prp 4 CRoW domain-containing protein" evidence="2">
    <location>
        <begin position="21"/>
        <end position="250"/>
    </location>
</feature>
<feature type="region of interest" description="Disordered" evidence="1">
    <location>
        <begin position="134"/>
        <end position="179"/>
    </location>
</feature>
<feature type="signal peptide" evidence="2">
    <location>
        <begin position="1"/>
        <end position="20"/>
    </location>
</feature>
<keyword evidence="4" id="KW-1185">Reference proteome</keyword>
<organism evidence="4">
    <name type="scientific">Chaetomium thermophilum (strain DSM 1495 / CBS 144.50 / IMI 039719)</name>
    <name type="common">Thermochaetoides thermophila</name>
    <dbReference type="NCBI Taxonomy" id="759272"/>
    <lineage>
        <taxon>Eukaryota</taxon>
        <taxon>Fungi</taxon>
        <taxon>Dikarya</taxon>
        <taxon>Ascomycota</taxon>
        <taxon>Pezizomycotina</taxon>
        <taxon>Sordariomycetes</taxon>
        <taxon>Sordariomycetidae</taxon>
        <taxon>Sordariales</taxon>
        <taxon>Chaetomiaceae</taxon>
        <taxon>Thermochaetoides</taxon>
    </lineage>
</organism>
<dbReference type="KEGG" id="cthr:CTHT_0038740"/>
<dbReference type="RefSeq" id="XP_006694291.1">
    <property type="nucleotide sequence ID" value="XM_006694228.1"/>
</dbReference>
<proteinExistence type="predicted"/>
<keyword evidence="2" id="KW-0732">Signal</keyword>
<dbReference type="HOGENOM" id="CLU_078841_0_0_1"/>
<gene>
    <name evidence="3" type="ORF">CTHT_0038740</name>
</gene>
<feature type="compositionally biased region" description="Low complexity" evidence="1">
    <location>
        <begin position="198"/>
        <end position="218"/>
    </location>
</feature>
<dbReference type="OrthoDB" id="5409186at2759"/>
<evidence type="ECO:0008006" key="5">
    <source>
        <dbReference type="Google" id="ProtNLM"/>
    </source>
</evidence>
<dbReference type="Proteomes" id="UP000008066">
    <property type="component" value="Unassembled WGS sequence"/>
</dbReference>
<name>G0S8N5_CHATD</name>